<evidence type="ECO:0000313" key="1">
    <source>
        <dbReference type="EMBL" id="KAJ1086091.1"/>
    </source>
</evidence>
<protein>
    <submittedName>
        <fullName evidence="1">Uncharacterized protein</fullName>
    </submittedName>
</protein>
<dbReference type="EMBL" id="JANPWB010000016">
    <property type="protein sequence ID" value="KAJ1086091.1"/>
    <property type="molecule type" value="Genomic_DNA"/>
</dbReference>
<comment type="caution">
    <text evidence="1">The sequence shown here is derived from an EMBL/GenBank/DDBJ whole genome shotgun (WGS) entry which is preliminary data.</text>
</comment>
<keyword evidence="2" id="KW-1185">Reference proteome</keyword>
<reference evidence="1" key="1">
    <citation type="journal article" date="2022" name="bioRxiv">
        <title>Sequencing and chromosome-scale assembly of the giantPleurodeles waltlgenome.</title>
        <authorList>
            <person name="Brown T."/>
            <person name="Elewa A."/>
            <person name="Iarovenko S."/>
            <person name="Subramanian E."/>
            <person name="Araus A.J."/>
            <person name="Petzold A."/>
            <person name="Susuki M."/>
            <person name="Suzuki K.-i.T."/>
            <person name="Hayashi T."/>
            <person name="Toyoda A."/>
            <person name="Oliveira C."/>
            <person name="Osipova E."/>
            <person name="Leigh N.D."/>
            <person name="Simon A."/>
            <person name="Yun M.H."/>
        </authorList>
    </citation>
    <scope>NUCLEOTIDE SEQUENCE</scope>
    <source>
        <strain evidence="1">20211129_DDA</strain>
        <tissue evidence="1">Liver</tissue>
    </source>
</reference>
<name>A0AAV7L309_PLEWA</name>
<dbReference type="AlphaFoldDB" id="A0AAV7L309"/>
<evidence type="ECO:0000313" key="2">
    <source>
        <dbReference type="Proteomes" id="UP001066276"/>
    </source>
</evidence>
<sequence length="194" mass="20920">MPFFAHPPNDWGSDERIPLPQRIMRPVSLIRYLEPQEFIGPHTVTLMPRSWMVGAGSCTGSRVLLGERTLVVSLAAACLKPAAKTELQGPHCECSAWELPVSGGGSRELESALQALHRDGHSGRLQTHCLSLDTDPSVSGELLLAERTVTSSPGGPVLLPMITAQLLRGPPRCQGDFTRGGGGKAQCTRVWIHQ</sequence>
<gene>
    <name evidence="1" type="ORF">NDU88_006215</name>
</gene>
<dbReference type="Proteomes" id="UP001066276">
    <property type="component" value="Chromosome 12"/>
</dbReference>
<accession>A0AAV7L309</accession>
<organism evidence="1 2">
    <name type="scientific">Pleurodeles waltl</name>
    <name type="common">Iberian ribbed newt</name>
    <dbReference type="NCBI Taxonomy" id="8319"/>
    <lineage>
        <taxon>Eukaryota</taxon>
        <taxon>Metazoa</taxon>
        <taxon>Chordata</taxon>
        <taxon>Craniata</taxon>
        <taxon>Vertebrata</taxon>
        <taxon>Euteleostomi</taxon>
        <taxon>Amphibia</taxon>
        <taxon>Batrachia</taxon>
        <taxon>Caudata</taxon>
        <taxon>Salamandroidea</taxon>
        <taxon>Salamandridae</taxon>
        <taxon>Pleurodelinae</taxon>
        <taxon>Pleurodeles</taxon>
    </lineage>
</organism>
<proteinExistence type="predicted"/>